<name>A0ABP1R8V6_9HEXA</name>
<dbReference type="Proteomes" id="UP001642540">
    <property type="component" value="Unassembled WGS sequence"/>
</dbReference>
<keyword evidence="3" id="KW-1185">Reference proteome</keyword>
<dbReference type="Pfam" id="PF08241">
    <property type="entry name" value="Methyltransf_11"/>
    <property type="match status" value="1"/>
</dbReference>
<evidence type="ECO:0000313" key="3">
    <source>
        <dbReference type="Proteomes" id="UP001642540"/>
    </source>
</evidence>
<sequence>MYDPERYEKYKSAAARDAAEFAPKLVSEMEWAQNEAILDYGCGAGSTGYNFILPNVEKHGSKLYSVDISEKMIEFAEKEYAHPRITYAVGDILGDFPYKKMQFDKILSIYVLHFVKDYREAVKRFYDTLKPGGQLGFTVVGQSRIFQALVDIGSRDAWKDIMKGYEKYVPEWVEKKQDVQQCFKTALTEVGFEIQKIELHNQTWKYSTLNSFVEFFMSLNPFVRNLSANQLEQLKEDYIDMIKNRWKSLGSDGHPAEGKYELLYVLVKKP</sequence>
<dbReference type="Gene3D" id="3.40.50.150">
    <property type="entry name" value="Vaccinia Virus protein VP39"/>
    <property type="match status" value="1"/>
</dbReference>
<gene>
    <name evidence="2" type="ORF">ODALV1_LOCUS20158</name>
</gene>
<evidence type="ECO:0000259" key="1">
    <source>
        <dbReference type="Pfam" id="PF08241"/>
    </source>
</evidence>
<evidence type="ECO:0000313" key="2">
    <source>
        <dbReference type="EMBL" id="CAL8123302.1"/>
    </source>
</evidence>
<dbReference type="InterPro" id="IPR029063">
    <property type="entry name" value="SAM-dependent_MTases_sf"/>
</dbReference>
<dbReference type="EMBL" id="CAXLJM020000068">
    <property type="protein sequence ID" value="CAL8123302.1"/>
    <property type="molecule type" value="Genomic_DNA"/>
</dbReference>
<proteinExistence type="predicted"/>
<comment type="caution">
    <text evidence="2">The sequence shown here is derived from an EMBL/GenBank/DDBJ whole genome shotgun (WGS) entry which is preliminary data.</text>
</comment>
<protein>
    <recommendedName>
        <fullName evidence="1">Methyltransferase type 11 domain-containing protein</fullName>
    </recommendedName>
</protein>
<accession>A0ABP1R8V6</accession>
<reference evidence="2 3" key="1">
    <citation type="submission" date="2024-08" db="EMBL/GenBank/DDBJ databases">
        <authorList>
            <person name="Cucini C."/>
            <person name="Frati F."/>
        </authorList>
    </citation>
    <scope>NUCLEOTIDE SEQUENCE [LARGE SCALE GENOMIC DNA]</scope>
</reference>
<dbReference type="InterPro" id="IPR013216">
    <property type="entry name" value="Methyltransf_11"/>
</dbReference>
<feature type="domain" description="Methyltransferase type 11" evidence="1">
    <location>
        <begin position="38"/>
        <end position="135"/>
    </location>
</feature>
<organism evidence="2 3">
    <name type="scientific">Orchesella dallaii</name>
    <dbReference type="NCBI Taxonomy" id="48710"/>
    <lineage>
        <taxon>Eukaryota</taxon>
        <taxon>Metazoa</taxon>
        <taxon>Ecdysozoa</taxon>
        <taxon>Arthropoda</taxon>
        <taxon>Hexapoda</taxon>
        <taxon>Collembola</taxon>
        <taxon>Entomobryomorpha</taxon>
        <taxon>Entomobryoidea</taxon>
        <taxon>Orchesellidae</taxon>
        <taxon>Orchesellinae</taxon>
        <taxon>Orchesella</taxon>
    </lineage>
</organism>
<dbReference type="CDD" id="cd02440">
    <property type="entry name" value="AdoMet_MTases"/>
    <property type="match status" value="1"/>
</dbReference>
<dbReference type="SUPFAM" id="SSF53335">
    <property type="entry name" value="S-adenosyl-L-methionine-dependent methyltransferases"/>
    <property type="match status" value="1"/>
</dbReference>
<dbReference type="PANTHER" id="PTHR43861">
    <property type="entry name" value="TRANS-ACONITATE 2-METHYLTRANSFERASE-RELATED"/>
    <property type="match status" value="1"/>
</dbReference>